<dbReference type="OrthoDB" id="880459at2"/>
<reference evidence="1 2" key="1">
    <citation type="journal article" date="2017" name="Int. J. Syst. Evol. Microbiol.">
        <title>Maripseudobacter aurantiacus gen. nov., sp. nov., a novel member of the family Flavobacteriaceae isolated from a sedimentation basin.</title>
        <authorList>
            <person name="Chen C."/>
            <person name="Su Y."/>
            <person name="Tao T."/>
            <person name="Fu G."/>
            <person name="Zhang C."/>
            <person name="Sun C."/>
            <person name="Zhang X."/>
            <person name="Wu M."/>
        </authorList>
    </citation>
    <scope>NUCLEOTIDE SEQUENCE [LARGE SCALE GENOMIC DNA]</scope>
    <source>
        <strain evidence="2">CDA4</strain>
    </source>
</reference>
<protein>
    <recommendedName>
        <fullName evidence="3">META domain-containing protein</fullName>
    </recommendedName>
</protein>
<dbReference type="AlphaFoldDB" id="A0A5R8MBT6"/>
<comment type="caution">
    <text evidence="1">The sequence shown here is derived from an EMBL/GenBank/DDBJ whole genome shotgun (WGS) entry which is preliminary data.</text>
</comment>
<dbReference type="EMBL" id="VBUK01000001">
    <property type="protein sequence ID" value="TLF47028.1"/>
    <property type="molecule type" value="Genomic_DNA"/>
</dbReference>
<evidence type="ECO:0008006" key="3">
    <source>
        <dbReference type="Google" id="ProtNLM"/>
    </source>
</evidence>
<dbReference type="RefSeq" id="WP_138257171.1">
    <property type="nucleotide sequence ID" value="NZ_VBUK01000001.1"/>
</dbReference>
<evidence type="ECO:0000313" key="1">
    <source>
        <dbReference type="EMBL" id="TLF47028.1"/>
    </source>
</evidence>
<dbReference type="PROSITE" id="PS51257">
    <property type="entry name" value="PROKAR_LIPOPROTEIN"/>
    <property type="match status" value="1"/>
</dbReference>
<name>A0A5R8MBT6_9FLAO</name>
<evidence type="ECO:0000313" key="2">
    <source>
        <dbReference type="Proteomes" id="UP000308382"/>
    </source>
</evidence>
<accession>A0A5R8MBT6</accession>
<keyword evidence="2" id="KW-1185">Reference proteome</keyword>
<gene>
    <name evidence="1" type="ORF">FEK29_04475</name>
</gene>
<dbReference type="Proteomes" id="UP000308382">
    <property type="component" value="Unassembled WGS sequence"/>
</dbReference>
<sequence>MVEMFGRYFYIVFLSLLSIGCSKDEEFINETLLGKWELIAYYDQSTRETKNPPIGSDSIKITFEIGDFQGSTGRNTFFGNYISELSNLSLLSLNGTEIAESEWGTLFFQTITSTYNSNQELFIMEYTIERNILNIEYAESRFMLFKAIQ</sequence>
<proteinExistence type="predicted"/>
<organism evidence="1 2">
    <name type="scientific">Maribacter aurantiacus</name>
    <dbReference type="NCBI Taxonomy" id="1882343"/>
    <lineage>
        <taxon>Bacteria</taxon>
        <taxon>Pseudomonadati</taxon>
        <taxon>Bacteroidota</taxon>
        <taxon>Flavobacteriia</taxon>
        <taxon>Flavobacteriales</taxon>
        <taxon>Flavobacteriaceae</taxon>
        <taxon>Maribacter</taxon>
    </lineage>
</organism>